<dbReference type="AlphaFoldDB" id="A0A1I7TMB7"/>
<evidence type="ECO:0000313" key="3">
    <source>
        <dbReference type="WBParaSite" id="Csp11.Scaffold628.g7343.t1"/>
    </source>
</evidence>
<sequence>MATNDYNMDVETQRRIEYTRQKVVKIEQMDEQLRKLNKSNRSSEEKLERLLKRKESLELDVARLNDASMRAEPEVGAELLRSIEEPMEVDMIYGEAYCEKMCHLKVLLNEIIVRTSINEKAMCEEIGHQEAEFENRLKDAINGRALLRRKTDEAQEKYESLLREQANVYEDVREMEENIEKFDASRWLLNVEKRRVSDILDRTKREPKIGIDCRKPYIVASEASSIEELVTSSASLTHDHYAPDHHFEKSQMNSDIHETMSFSNIPPVDQTVIHHKEGCPKNKKNQMGPIQHSDSLISAFSEKQETKKACRVHGKPSMTLPINGINLLELISSAIQDELSSL</sequence>
<accession>A0A1I7TMB7</accession>
<organism evidence="2 3">
    <name type="scientific">Caenorhabditis tropicalis</name>
    <dbReference type="NCBI Taxonomy" id="1561998"/>
    <lineage>
        <taxon>Eukaryota</taxon>
        <taxon>Metazoa</taxon>
        <taxon>Ecdysozoa</taxon>
        <taxon>Nematoda</taxon>
        <taxon>Chromadorea</taxon>
        <taxon>Rhabditida</taxon>
        <taxon>Rhabditina</taxon>
        <taxon>Rhabditomorpha</taxon>
        <taxon>Rhabditoidea</taxon>
        <taxon>Rhabditidae</taxon>
        <taxon>Peloderinae</taxon>
        <taxon>Caenorhabditis</taxon>
    </lineage>
</organism>
<evidence type="ECO:0000313" key="2">
    <source>
        <dbReference type="Proteomes" id="UP000095282"/>
    </source>
</evidence>
<feature type="coiled-coil region" evidence="1">
    <location>
        <begin position="144"/>
        <end position="178"/>
    </location>
</feature>
<protein>
    <submittedName>
        <fullName evidence="3">Coiled-coil domain-containing protein 83</fullName>
    </submittedName>
</protein>
<evidence type="ECO:0000256" key="1">
    <source>
        <dbReference type="SAM" id="Coils"/>
    </source>
</evidence>
<dbReference type="eggNOG" id="ENOG502TGHQ">
    <property type="taxonomic scope" value="Eukaryota"/>
</dbReference>
<keyword evidence="1" id="KW-0175">Coiled coil</keyword>
<reference evidence="3" key="1">
    <citation type="submission" date="2016-11" db="UniProtKB">
        <authorList>
            <consortium name="WormBaseParasite"/>
        </authorList>
    </citation>
    <scope>IDENTIFICATION</scope>
</reference>
<proteinExistence type="predicted"/>
<dbReference type="Proteomes" id="UP000095282">
    <property type="component" value="Unplaced"/>
</dbReference>
<dbReference type="WBParaSite" id="Csp11.Scaffold628.g7343.t1">
    <property type="protein sequence ID" value="Csp11.Scaffold628.g7343.t1"/>
    <property type="gene ID" value="Csp11.Scaffold628.g7343"/>
</dbReference>
<name>A0A1I7TMB7_9PELO</name>
<feature type="coiled-coil region" evidence="1">
    <location>
        <begin position="26"/>
        <end position="67"/>
    </location>
</feature>
<keyword evidence="2" id="KW-1185">Reference proteome</keyword>